<evidence type="ECO:0000256" key="11">
    <source>
        <dbReference type="SAM" id="Phobius"/>
    </source>
</evidence>
<keyword evidence="14" id="KW-1185">Reference proteome</keyword>
<dbReference type="STRING" id="1314773.A0A3N2PX32"/>
<gene>
    <name evidence="13" type="ORF">SODALDRAFT_350294</name>
</gene>
<feature type="transmembrane region" description="Helical" evidence="11">
    <location>
        <begin position="370"/>
        <end position="394"/>
    </location>
</feature>
<dbReference type="PANTHER" id="PTHR12428">
    <property type="entry name" value="OXA1"/>
    <property type="match status" value="1"/>
</dbReference>
<organism evidence="13 14">
    <name type="scientific">Sodiomyces alkalinus (strain CBS 110278 / VKM F-3762 / F11)</name>
    <name type="common">Alkaliphilic filamentous fungus</name>
    <dbReference type="NCBI Taxonomy" id="1314773"/>
    <lineage>
        <taxon>Eukaryota</taxon>
        <taxon>Fungi</taxon>
        <taxon>Dikarya</taxon>
        <taxon>Ascomycota</taxon>
        <taxon>Pezizomycotina</taxon>
        <taxon>Sordariomycetes</taxon>
        <taxon>Hypocreomycetidae</taxon>
        <taxon>Glomerellales</taxon>
        <taxon>Plectosphaerellaceae</taxon>
        <taxon>Sodiomyces</taxon>
    </lineage>
</organism>
<accession>A0A3N2PX32</accession>
<feature type="region of interest" description="Disordered" evidence="10">
    <location>
        <begin position="28"/>
        <end position="52"/>
    </location>
</feature>
<comment type="similarity">
    <text evidence="2 9">Belongs to the OXA1/ALB3/YidC family.</text>
</comment>
<dbReference type="Pfam" id="PF02096">
    <property type="entry name" value="60KD_IMP"/>
    <property type="match status" value="1"/>
</dbReference>
<dbReference type="OrthoDB" id="2148490at2759"/>
<dbReference type="RefSeq" id="XP_028466844.1">
    <property type="nucleotide sequence ID" value="XM_028613471.1"/>
</dbReference>
<dbReference type="AlphaFoldDB" id="A0A3N2PX32"/>
<dbReference type="GO" id="GO:0005743">
    <property type="term" value="C:mitochondrial inner membrane"/>
    <property type="evidence" value="ECO:0007669"/>
    <property type="project" value="UniProtKB-SubCell"/>
</dbReference>
<feature type="compositionally biased region" description="Low complexity" evidence="10">
    <location>
        <begin position="98"/>
        <end position="157"/>
    </location>
</feature>
<keyword evidence="4" id="KW-0999">Mitochondrion inner membrane</keyword>
<reference evidence="13 14" key="1">
    <citation type="journal article" date="2018" name="Mol. Ecol.">
        <title>The obligate alkalophilic soda-lake fungus Sodiomyces alkalinus has shifted to a protein diet.</title>
        <authorList>
            <person name="Grum-Grzhimaylo A.A."/>
            <person name="Falkoski D.L."/>
            <person name="van den Heuvel J."/>
            <person name="Valero-Jimenez C.A."/>
            <person name="Min B."/>
            <person name="Choi I.G."/>
            <person name="Lipzen A."/>
            <person name="Daum C.G."/>
            <person name="Aanen D.K."/>
            <person name="Tsang A."/>
            <person name="Henrissat B."/>
            <person name="Bilanenko E.N."/>
            <person name="de Vries R.P."/>
            <person name="van Kan J.A.L."/>
            <person name="Grigoriev I.V."/>
            <person name="Debets A.J.M."/>
        </authorList>
    </citation>
    <scope>NUCLEOTIDE SEQUENCE [LARGE SCALE GENOMIC DNA]</scope>
    <source>
        <strain evidence="13 14">F11</strain>
    </source>
</reference>
<sequence>MLPSRGTLRSLSAGRAALQSQLVKAPVRDFPPQGQTARAYGHGRRFGTSSRGISASTFGKSLAGTKLPGVSGSANALFIGTALSSRRGFSLWTRSPKSEPATPEPSASTAPVTPQTPDTNASASASASVSSSPSSSPSPTSNPTAESTPAAPVESTTPPSPVETPDLDVLSNTSLLDIPERIGYLKELGLDYGWGPTSMMQWILEHVHIYTGLPWWGSILTTSVLVRIALFKPTLTAQQATAKLQAVSSTPEYKAAKDRMTAAAAAGNTTEMMEARQVVTLLNKRGGVNVFASLWSFLQIPVGYGAFRILNGMGKLPVPGFEDGGFLWFTDLGVSDPFFILPLGTSLMMLATLRAGSKFAPPQTQAQMKLMAFILVPMSAVLTSWLPAAVQWYFLTTTTLGYGQNVIFQNPAFRRLAGLPPLVLNRGAVHGNPFATSATAIPTTATTATTATTTAAAEPQSKEGGNVLKDALAQVRQTVHAAKGRSGNYIEEAKKEQEKKNLESWNEKRAEEQRRKFKAELNRKR</sequence>
<feature type="region of interest" description="Disordered" evidence="10">
    <location>
        <begin position="93"/>
        <end position="168"/>
    </location>
</feature>
<protein>
    <recommendedName>
        <fullName evidence="12">Membrane insertase YidC/Oxa/ALB C-terminal domain-containing protein</fullName>
    </recommendedName>
</protein>
<keyword evidence="8 11" id="KW-0472">Membrane</keyword>
<keyword evidence="5" id="KW-0809">Transit peptide</keyword>
<keyword evidence="6 11" id="KW-1133">Transmembrane helix</keyword>
<dbReference type="PANTHER" id="PTHR12428:SF66">
    <property type="entry name" value="MITOCHONDRIAL INNER MEMBRANE PROTEIN OXA1L"/>
    <property type="match status" value="1"/>
</dbReference>
<evidence type="ECO:0000256" key="4">
    <source>
        <dbReference type="ARBA" id="ARBA00022792"/>
    </source>
</evidence>
<evidence type="ECO:0000256" key="2">
    <source>
        <dbReference type="ARBA" id="ARBA00009877"/>
    </source>
</evidence>
<evidence type="ECO:0000313" key="14">
    <source>
        <dbReference type="Proteomes" id="UP000272025"/>
    </source>
</evidence>
<dbReference type="CDD" id="cd20069">
    <property type="entry name" value="5TM_Oxa1-like"/>
    <property type="match status" value="1"/>
</dbReference>
<evidence type="ECO:0000256" key="1">
    <source>
        <dbReference type="ARBA" id="ARBA00004448"/>
    </source>
</evidence>
<keyword evidence="3 9" id="KW-0812">Transmembrane</keyword>
<evidence type="ECO:0000256" key="10">
    <source>
        <dbReference type="SAM" id="MobiDB-lite"/>
    </source>
</evidence>
<feature type="region of interest" description="Disordered" evidence="10">
    <location>
        <begin position="482"/>
        <end position="525"/>
    </location>
</feature>
<dbReference type="Proteomes" id="UP000272025">
    <property type="component" value="Unassembled WGS sequence"/>
</dbReference>
<evidence type="ECO:0000256" key="9">
    <source>
        <dbReference type="RuleBase" id="RU003945"/>
    </source>
</evidence>
<dbReference type="EMBL" id="ML119054">
    <property type="protein sequence ID" value="ROT39038.1"/>
    <property type="molecule type" value="Genomic_DNA"/>
</dbReference>
<feature type="compositionally biased region" description="Basic and acidic residues" evidence="10">
    <location>
        <begin position="491"/>
        <end position="525"/>
    </location>
</feature>
<evidence type="ECO:0000256" key="3">
    <source>
        <dbReference type="ARBA" id="ARBA00022692"/>
    </source>
</evidence>
<evidence type="ECO:0000256" key="6">
    <source>
        <dbReference type="ARBA" id="ARBA00022989"/>
    </source>
</evidence>
<keyword evidence="7" id="KW-0496">Mitochondrion</keyword>
<evidence type="ECO:0000256" key="5">
    <source>
        <dbReference type="ARBA" id="ARBA00022946"/>
    </source>
</evidence>
<dbReference type="GO" id="GO:0032979">
    <property type="term" value="P:protein insertion into mitochondrial inner membrane from matrix"/>
    <property type="evidence" value="ECO:0007669"/>
    <property type="project" value="TreeGrafter"/>
</dbReference>
<evidence type="ECO:0000259" key="12">
    <source>
        <dbReference type="Pfam" id="PF02096"/>
    </source>
</evidence>
<dbReference type="GO" id="GO:0032977">
    <property type="term" value="F:membrane insertase activity"/>
    <property type="evidence" value="ECO:0007669"/>
    <property type="project" value="InterPro"/>
</dbReference>
<feature type="transmembrane region" description="Helical" evidence="11">
    <location>
        <begin position="286"/>
        <end position="307"/>
    </location>
</feature>
<comment type="subcellular location">
    <subcellularLocation>
        <location evidence="9">Membrane</location>
        <topology evidence="9">Multi-pass membrane protein</topology>
    </subcellularLocation>
    <subcellularLocation>
        <location evidence="1">Mitochondrion inner membrane</location>
        <topology evidence="1">Multi-pass membrane protein</topology>
    </subcellularLocation>
</comment>
<name>A0A3N2PX32_SODAK</name>
<dbReference type="InterPro" id="IPR028055">
    <property type="entry name" value="YidC/Oxa/ALB_C"/>
</dbReference>
<evidence type="ECO:0000256" key="7">
    <source>
        <dbReference type="ARBA" id="ARBA00023128"/>
    </source>
</evidence>
<feature type="domain" description="Membrane insertase YidC/Oxa/ALB C-terminal" evidence="12">
    <location>
        <begin position="215"/>
        <end position="409"/>
    </location>
</feature>
<feature type="transmembrane region" description="Helical" evidence="11">
    <location>
        <begin position="327"/>
        <end position="350"/>
    </location>
</feature>
<evidence type="ECO:0000256" key="8">
    <source>
        <dbReference type="ARBA" id="ARBA00023136"/>
    </source>
</evidence>
<evidence type="ECO:0000313" key="13">
    <source>
        <dbReference type="EMBL" id="ROT39038.1"/>
    </source>
</evidence>
<dbReference type="GeneID" id="39581949"/>
<dbReference type="InterPro" id="IPR001708">
    <property type="entry name" value="YidC/ALB3/OXA1/COX18"/>
</dbReference>
<proteinExistence type="inferred from homology"/>